<keyword evidence="2" id="KW-1185">Reference proteome</keyword>
<dbReference type="RefSeq" id="XP_004830196.1">
    <property type="nucleotide sequence ID" value="XM_004830139.1"/>
</dbReference>
<proteinExistence type="predicted"/>
<dbReference type="GO" id="GO:0046403">
    <property type="term" value="F:polynucleotide 3'-phosphatase activity"/>
    <property type="evidence" value="ECO:0007669"/>
    <property type="project" value="UniProtKB-EC"/>
</dbReference>
<dbReference type="InterPro" id="IPR027417">
    <property type="entry name" value="P-loop_NTPase"/>
</dbReference>
<dbReference type="SUPFAM" id="SSF52540">
    <property type="entry name" value="P-loop containing nucleoside triphosphate hydrolases"/>
    <property type="match status" value="1"/>
</dbReference>
<evidence type="ECO:0000313" key="1">
    <source>
        <dbReference type="EMBL" id="AFZ80530.1"/>
    </source>
</evidence>
<dbReference type="PANTHER" id="PTHR12083">
    <property type="entry name" value="BIFUNCTIONAL POLYNUCLEOTIDE PHOSPHATASE/KINASE"/>
    <property type="match status" value="1"/>
</dbReference>
<gene>
    <name evidence="1" type="ORF">BEWA_033850</name>
</gene>
<dbReference type="InterPro" id="IPR036412">
    <property type="entry name" value="HAD-like_sf"/>
</dbReference>
<dbReference type="GO" id="GO:0006281">
    <property type="term" value="P:DNA repair"/>
    <property type="evidence" value="ECO:0007669"/>
    <property type="project" value="TreeGrafter"/>
</dbReference>
<keyword evidence="1" id="KW-0808">Transferase</keyword>
<keyword evidence="1" id="KW-0418">Kinase</keyword>
<dbReference type="PANTHER" id="PTHR12083:SF9">
    <property type="entry name" value="BIFUNCTIONAL POLYNUCLEOTIDE PHOSPHATASE_KINASE"/>
    <property type="match status" value="1"/>
</dbReference>
<dbReference type="NCBIfam" id="TIGR01662">
    <property type="entry name" value="HAD-SF-IIIA"/>
    <property type="match status" value="1"/>
</dbReference>
<dbReference type="InterPro" id="IPR006549">
    <property type="entry name" value="HAD-SF_hydro_IIIA"/>
</dbReference>
<dbReference type="SUPFAM" id="SSF56784">
    <property type="entry name" value="HAD-like"/>
    <property type="match status" value="1"/>
</dbReference>
<keyword evidence="1" id="KW-0378">Hydrolase</keyword>
<dbReference type="GO" id="GO:0003690">
    <property type="term" value="F:double-stranded DNA binding"/>
    <property type="evidence" value="ECO:0007669"/>
    <property type="project" value="TreeGrafter"/>
</dbReference>
<dbReference type="Gene3D" id="3.40.50.300">
    <property type="entry name" value="P-loop containing nucleotide triphosphate hydrolases"/>
    <property type="match status" value="1"/>
</dbReference>
<accession>L0AY91</accession>
<dbReference type="InterPro" id="IPR023214">
    <property type="entry name" value="HAD_sf"/>
</dbReference>
<dbReference type="KEGG" id="beq:BEWA_033850"/>
<dbReference type="GO" id="GO:0046404">
    <property type="term" value="F:ATP-dependent polydeoxyribonucleotide 5'-hydroxyl-kinase activity"/>
    <property type="evidence" value="ECO:0007669"/>
    <property type="project" value="TreeGrafter"/>
</dbReference>
<sequence>MSENEFKLPQGWLRDGSLLYRPYLNPKPSRAFAIFDMDNTLMVTPSYYVEELARGMDLPKAKPAIENDYVLFAPNVREKLQTEHSNGRGVLIFSNQRGMLNNVPLAYVIIARIELLLKDLDVPLYIILATEHNICRKPGPGMLLYYEKHLNGGIKVDRKSSIYVGDAAGRKQTRETAKIMMQNLLHMLKSTDFTDHKYKQKDKNGNLIPVDAESIIKKLTISKLRNWMVSDFSDCDLKFALNNDIPFNTPDEYFYGLDQPTPVIDLVPSEIGSQPFFPPISNGLIIIVGPPSSGKTFFCANLFPNFVRITPDDFPTLEACNKEIAKILKTGKNVIIDGTNHLYKIRASFIKTGKGAGVTVSLVYINVKLPFPTHVNKLKMMLSDEFSIGLIGETLKPVPSIVYGKGKITTYFRNLQPPSLDEGMEGLFTLSETTFPFTHNAFSKIYLP</sequence>
<name>L0AY91_THEEQ</name>
<reference evidence="1 2" key="1">
    <citation type="journal article" date="2012" name="BMC Genomics">
        <title>Comparative genomic analysis and phylogenetic position of Theileria equi.</title>
        <authorList>
            <person name="Kappmeyer L.S."/>
            <person name="Thiagarajan M."/>
            <person name="Herndon D.R."/>
            <person name="Ramsay J.D."/>
            <person name="Caler E."/>
            <person name="Djikeng A."/>
            <person name="Gillespie J.J."/>
            <person name="Lau A.O."/>
            <person name="Roalson E.H."/>
            <person name="Silva J.C."/>
            <person name="Silva M.G."/>
            <person name="Suarez C.E."/>
            <person name="Ueti M.W."/>
            <person name="Nene V.M."/>
            <person name="Mealey R.H."/>
            <person name="Knowles D.P."/>
            <person name="Brayton K.A."/>
        </authorList>
    </citation>
    <scope>NUCLEOTIDE SEQUENCE [LARGE SCALE GENOMIC DNA]</scope>
    <source>
        <strain evidence="1 2">WA</strain>
    </source>
</reference>
<evidence type="ECO:0000313" key="2">
    <source>
        <dbReference type="Proteomes" id="UP000031512"/>
    </source>
</evidence>
<dbReference type="OrthoDB" id="19045at2759"/>
<protein>
    <submittedName>
        <fullName evidence="1">Polynucleotide kinase-3'-phosphatase, putative</fullName>
        <ecNumber evidence="1">3.1.3.32</ecNumber>
    </submittedName>
</protein>
<dbReference type="Proteomes" id="UP000031512">
    <property type="component" value="Chromosome 1"/>
</dbReference>
<dbReference type="VEuPathDB" id="PiroplasmaDB:BEWA_033850"/>
<dbReference type="STRING" id="1537102.L0AY91"/>
<organism evidence="1 2">
    <name type="scientific">Theileria equi strain WA</name>
    <dbReference type="NCBI Taxonomy" id="1537102"/>
    <lineage>
        <taxon>Eukaryota</taxon>
        <taxon>Sar</taxon>
        <taxon>Alveolata</taxon>
        <taxon>Apicomplexa</taxon>
        <taxon>Aconoidasida</taxon>
        <taxon>Piroplasmida</taxon>
        <taxon>Theileriidae</taxon>
        <taxon>Theileria</taxon>
    </lineage>
</organism>
<dbReference type="InterPro" id="IPR013954">
    <property type="entry name" value="PNK3P"/>
</dbReference>
<dbReference type="EMBL" id="CP001669">
    <property type="protein sequence ID" value="AFZ80530.1"/>
    <property type="molecule type" value="Genomic_DNA"/>
</dbReference>
<dbReference type="eggNOG" id="KOG2134">
    <property type="taxonomic scope" value="Eukaryota"/>
</dbReference>
<dbReference type="GeneID" id="15803318"/>
<dbReference type="AlphaFoldDB" id="L0AY91"/>
<dbReference type="EC" id="3.1.3.32" evidence="1"/>
<dbReference type="Pfam" id="PF08645">
    <property type="entry name" value="PNK3P"/>
    <property type="match status" value="1"/>
</dbReference>
<dbReference type="Gene3D" id="3.40.50.1000">
    <property type="entry name" value="HAD superfamily/HAD-like"/>
    <property type="match status" value="1"/>
</dbReference>